<proteinExistence type="predicted"/>
<sequence length="107" mass="12340">MDLTWSAQDEQFRAEARNWLAANVPRQPLPSGDTAEGFAAHLAWERALHADRWSVVSWPKEYGGREASIWQWLIFEEEYYRAGAPQRVTQNGIFLLAPTIFEFGTKQ</sequence>
<dbReference type="PANTHER" id="PTHR43292">
    <property type="entry name" value="ACYL-COA DEHYDROGENASE"/>
    <property type="match status" value="1"/>
</dbReference>
<dbReference type="EMBL" id="BAAAQD010000026">
    <property type="protein sequence ID" value="GAA1556763.1"/>
    <property type="molecule type" value="Genomic_DNA"/>
</dbReference>
<dbReference type="Pfam" id="PF02771">
    <property type="entry name" value="Acyl-CoA_dh_N"/>
    <property type="match status" value="1"/>
</dbReference>
<protein>
    <recommendedName>
        <fullName evidence="2">Acyl-CoA dehydrogenase/oxidase N-terminal domain-containing protein</fullName>
    </recommendedName>
</protein>
<dbReference type="InterPro" id="IPR052161">
    <property type="entry name" value="Mycobact_Acyl-CoA_DH"/>
</dbReference>
<dbReference type="InterPro" id="IPR009100">
    <property type="entry name" value="AcylCoA_DH/oxidase_NM_dom_sf"/>
</dbReference>
<feature type="domain" description="Acyl-CoA dehydrogenase/oxidase N-terminal" evidence="2">
    <location>
        <begin position="8"/>
        <end position="106"/>
    </location>
</feature>
<dbReference type="PANTHER" id="PTHR43292:SF3">
    <property type="entry name" value="ACYL-COA DEHYDROGENASE FADE29"/>
    <property type="match status" value="1"/>
</dbReference>
<evidence type="ECO:0000313" key="3">
    <source>
        <dbReference type="EMBL" id="GAA1556763.1"/>
    </source>
</evidence>
<accession>A0ABP4N9B3</accession>
<evidence type="ECO:0000256" key="1">
    <source>
        <dbReference type="ARBA" id="ARBA00023002"/>
    </source>
</evidence>
<comment type="caution">
    <text evidence="3">The sequence shown here is derived from an EMBL/GenBank/DDBJ whole genome shotgun (WGS) entry which is preliminary data.</text>
</comment>
<dbReference type="InterPro" id="IPR037069">
    <property type="entry name" value="AcylCoA_DH/ox_N_sf"/>
</dbReference>
<keyword evidence="4" id="KW-1185">Reference proteome</keyword>
<evidence type="ECO:0000313" key="4">
    <source>
        <dbReference type="Proteomes" id="UP001501470"/>
    </source>
</evidence>
<evidence type="ECO:0000259" key="2">
    <source>
        <dbReference type="Pfam" id="PF02771"/>
    </source>
</evidence>
<dbReference type="Gene3D" id="1.10.540.10">
    <property type="entry name" value="Acyl-CoA dehydrogenase/oxidase, N-terminal domain"/>
    <property type="match status" value="1"/>
</dbReference>
<reference evidence="4" key="1">
    <citation type="journal article" date="2019" name="Int. J. Syst. Evol. Microbiol.">
        <title>The Global Catalogue of Microorganisms (GCM) 10K type strain sequencing project: providing services to taxonomists for standard genome sequencing and annotation.</title>
        <authorList>
            <consortium name="The Broad Institute Genomics Platform"/>
            <consortium name="The Broad Institute Genome Sequencing Center for Infectious Disease"/>
            <person name="Wu L."/>
            <person name="Ma J."/>
        </authorList>
    </citation>
    <scope>NUCLEOTIDE SEQUENCE [LARGE SCALE GENOMIC DNA]</scope>
    <source>
        <strain evidence="4">JCM 15933</strain>
    </source>
</reference>
<dbReference type="SUPFAM" id="SSF56645">
    <property type="entry name" value="Acyl-CoA dehydrogenase NM domain-like"/>
    <property type="match status" value="1"/>
</dbReference>
<dbReference type="Proteomes" id="UP001501470">
    <property type="component" value="Unassembled WGS sequence"/>
</dbReference>
<keyword evidence="1" id="KW-0560">Oxidoreductase</keyword>
<organism evidence="3 4">
    <name type="scientific">Dactylosporangium maewongense</name>
    <dbReference type="NCBI Taxonomy" id="634393"/>
    <lineage>
        <taxon>Bacteria</taxon>
        <taxon>Bacillati</taxon>
        <taxon>Actinomycetota</taxon>
        <taxon>Actinomycetes</taxon>
        <taxon>Micromonosporales</taxon>
        <taxon>Micromonosporaceae</taxon>
        <taxon>Dactylosporangium</taxon>
    </lineage>
</organism>
<name>A0ABP4N9B3_9ACTN</name>
<dbReference type="InterPro" id="IPR013786">
    <property type="entry name" value="AcylCoA_DH/ox_N"/>
</dbReference>
<gene>
    <name evidence="3" type="ORF">GCM10009827_092130</name>
</gene>